<gene>
    <name evidence="3" type="ORF">EIY87_14950</name>
</gene>
<dbReference type="Gene3D" id="3.40.710.10">
    <property type="entry name" value="DD-peptidase/beta-lactamase superfamily"/>
    <property type="match status" value="1"/>
</dbReference>
<dbReference type="PANTHER" id="PTHR43283:SF11">
    <property type="entry name" value="BETA-LACTAMASE-RELATED DOMAIN-CONTAINING PROTEIN"/>
    <property type="match status" value="1"/>
</dbReference>
<feature type="domain" description="Beta-lactamase-related" evidence="2">
    <location>
        <begin position="75"/>
        <end position="405"/>
    </location>
</feature>
<protein>
    <submittedName>
        <fullName evidence="3">Serine hydrolase</fullName>
    </submittedName>
</protein>
<dbReference type="OrthoDB" id="9809635at2"/>
<dbReference type="InterPro" id="IPR050789">
    <property type="entry name" value="Diverse_Enzym_Activities"/>
</dbReference>
<proteinExistence type="predicted"/>
<reference evidence="3 4" key="1">
    <citation type="submission" date="2018-12" db="EMBL/GenBank/DDBJ databases">
        <title>Amycolatopsis eburnea sp. nov. actinomycete associate with arbuscular mycorrhiza fungal spore.</title>
        <authorList>
            <person name="Lumyong S."/>
            <person name="Chaiya L."/>
        </authorList>
    </citation>
    <scope>NUCLEOTIDE SEQUENCE [LARGE SCALE GENOMIC DNA]</scope>
    <source>
        <strain evidence="3 4">GLM-1</strain>
    </source>
</reference>
<sequence>MLVALTTLTSGASAITGRHDAGRFDRPQQGFAPAWTTLRAGPPQEVGLDPAPLEAAEDFLASWTKPDTTGHPHFSGAVGLLAHDGVVVDRYAVGGAVRYADAAGTELPADQQVPMTNDTIFDMASISKLFTSIAVLQLVERGQLTIDTPVSRFFPEFATGDKAAITVKMLLTHVSGFDADPIPSLWAGYPDIPSRRQAVLDSPLKNKPGTTYLYSDINLLTLGFIVEKLTGQTLDKVVHDRITAPLGMVDTGYNPPASKLNRVAATEFEANPPRGMVRGSVHDENAWSLGGVAGHAGVFSTAGDMAILAQTMLNGGSYRGHRILGEETVRQMMLTNYNQQFPDDAHGLGFELDQPWYMGALASPVTAGHTGFTGTTLVIDPESRSFAILLTNRVHPSRSWGSINTARQVWATSLARAMAVRPAVGKDAWTSTLGNASAATLSTRPFTTDSDQARVSFYAFVDTEGPTDPLQLQASADGVNWQPIAVSVSGPGAPSGMVTSLSGHGHRAWWKVIGTLPHAVSVSLRWRYSTDPNYTGRGVSVDGVKVTESGRSLLDGERNPGAFVAEGWQLSAR</sequence>
<dbReference type="Pfam" id="PF00144">
    <property type="entry name" value="Beta-lactamase"/>
    <property type="match status" value="1"/>
</dbReference>
<accession>A0A427TCV9</accession>
<evidence type="ECO:0000313" key="3">
    <source>
        <dbReference type="EMBL" id="RSD20316.1"/>
    </source>
</evidence>
<dbReference type="InterPro" id="IPR012338">
    <property type="entry name" value="Beta-lactam/transpept-like"/>
</dbReference>
<dbReference type="AlphaFoldDB" id="A0A427TCV9"/>
<dbReference type="GO" id="GO:0016787">
    <property type="term" value="F:hydrolase activity"/>
    <property type="evidence" value="ECO:0007669"/>
    <property type="project" value="UniProtKB-KW"/>
</dbReference>
<dbReference type="RefSeq" id="WP_125309775.1">
    <property type="nucleotide sequence ID" value="NZ_RSEC01000036.1"/>
</dbReference>
<dbReference type="PANTHER" id="PTHR43283">
    <property type="entry name" value="BETA-LACTAMASE-RELATED"/>
    <property type="match status" value="1"/>
</dbReference>
<comment type="caution">
    <text evidence="3">The sequence shown here is derived from an EMBL/GenBank/DDBJ whole genome shotgun (WGS) entry which is preliminary data.</text>
</comment>
<organism evidence="3 4">
    <name type="scientific">Amycolatopsis eburnea</name>
    <dbReference type="NCBI Taxonomy" id="2267691"/>
    <lineage>
        <taxon>Bacteria</taxon>
        <taxon>Bacillati</taxon>
        <taxon>Actinomycetota</taxon>
        <taxon>Actinomycetes</taxon>
        <taxon>Pseudonocardiales</taxon>
        <taxon>Pseudonocardiaceae</taxon>
        <taxon>Amycolatopsis</taxon>
    </lineage>
</organism>
<dbReference type="Pfam" id="PF20773">
    <property type="entry name" value="InhA-like_MAM"/>
    <property type="match status" value="1"/>
</dbReference>
<keyword evidence="1 3" id="KW-0378">Hydrolase</keyword>
<evidence type="ECO:0000313" key="4">
    <source>
        <dbReference type="Proteomes" id="UP000267081"/>
    </source>
</evidence>
<dbReference type="SUPFAM" id="SSF56601">
    <property type="entry name" value="beta-lactamase/transpeptidase-like"/>
    <property type="match status" value="1"/>
</dbReference>
<dbReference type="EMBL" id="RSEC01000036">
    <property type="protein sequence ID" value="RSD20316.1"/>
    <property type="molecule type" value="Genomic_DNA"/>
</dbReference>
<evidence type="ECO:0000259" key="2">
    <source>
        <dbReference type="Pfam" id="PF00144"/>
    </source>
</evidence>
<name>A0A427TCV9_9PSEU</name>
<evidence type="ECO:0000256" key="1">
    <source>
        <dbReference type="ARBA" id="ARBA00022801"/>
    </source>
</evidence>
<dbReference type="Proteomes" id="UP000267081">
    <property type="component" value="Unassembled WGS sequence"/>
</dbReference>
<keyword evidence="4" id="KW-1185">Reference proteome</keyword>
<dbReference type="InterPro" id="IPR001466">
    <property type="entry name" value="Beta-lactam-related"/>
</dbReference>